<feature type="domain" description="Methyltransferase" evidence="2">
    <location>
        <begin position="86"/>
        <end position="196"/>
    </location>
</feature>
<accession>A0A1L8CU34</accession>
<dbReference type="Gene3D" id="3.40.50.150">
    <property type="entry name" value="Vaccinia Virus protein VP39"/>
    <property type="match status" value="1"/>
</dbReference>
<protein>
    <recommendedName>
        <fullName evidence="2">Methyltransferase domain-containing protein</fullName>
    </recommendedName>
</protein>
<dbReference type="PANTHER" id="PTHR43861:SF1">
    <property type="entry name" value="TRANS-ACONITATE 2-METHYLTRANSFERASE"/>
    <property type="match status" value="1"/>
</dbReference>
<dbReference type="RefSeq" id="WP_075858913.1">
    <property type="nucleotide sequence ID" value="NZ_BDJK01000013.1"/>
</dbReference>
<dbReference type="STRING" id="870242.cpu_09360"/>
<evidence type="ECO:0000259" key="2">
    <source>
        <dbReference type="Pfam" id="PF13847"/>
    </source>
</evidence>
<keyword evidence="1" id="KW-0175">Coiled coil</keyword>
<dbReference type="Pfam" id="PF13847">
    <property type="entry name" value="Methyltransf_31"/>
    <property type="match status" value="1"/>
</dbReference>
<evidence type="ECO:0000313" key="3">
    <source>
        <dbReference type="EMBL" id="GAV22426.1"/>
    </source>
</evidence>
<dbReference type="Proteomes" id="UP000187485">
    <property type="component" value="Unassembled WGS sequence"/>
</dbReference>
<dbReference type="AlphaFoldDB" id="A0A1L8CU34"/>
<dbReference type="PANTHER" id="PTHR43861">
    <property type="entry name" value="TRANS-ACONITATE 2-METHYLTRANSFERASE-RELATED"/>
    <property type="match status" value="1"/>
</dbReference>
<keyword evidence="4" id="KW-1185">Reference proteome</keyword>
<dbReference type="InterPro" id="IPR025714">
    <property type="entry name" value="Methyltranfer_dom"/>
</dbReference>
<feature type="coiled-coil region" evidence="1">
    <location>
        <begin position="27"/>
        <end position="54"/>
    </location>
</feature>
<dbReference type="OrthoDB" id="9784101at2"/>
<proteinExistence type="predicted"/>
<evidence type="ECO:0000256" key="1">
    <source>
        <dbReference type="SAM" id="Coils"/>
    </source>
</evidence>
<name>A0A1L8CU34_9THEO</name>
<gene>
    <name evidence="3" type="ORF">cpu_09360</name>
</gene>
<evidence type="ECO:0000313" key="4">
    <source>
        <dbReference type="Proteomes" id="UP000187485"/>
    </source>
</evidence>
<dbReference type="EMBL" id="BDJK01000013">
    <property type="protein sequence ID" value="GAV22426.1"/>
    <property type="molecule type" value="Genomic_DNA"/>
</dbReference>
<comment type="caution">
    <text evidence="3">The sequence shown here is derived from an EMBL/GenBank/DDBJ whole genome shotgun (WGS) entry which is preliminary data.</text>
</comment>
<dbReference type="SUPFAM" id="SSF53335">
    <property type="entry name" value="S-adenosyl-L-methionine-dependent methyltransferases"/>
    <property type="match status" value="1"/>
</dbReference>
<organism evidence="3 4">
    <name type="scientific">Carboxydothermus pertinax</name>
    <dbReference type="NCBI Taxonomy" id="870242"/>
    <lineage>
        <taxon>Bacteria</taxon>
        <taxon>Bacillati</taxon>
        <taxon>Bacillota</taxon>
        <taxon>Clostridia</taxon>
        <taxon>Thermoanaerobacterales</taxon>
        <taxon>Thermoanaerobacteraceae</taxon>
        <taxon>Carboxydothermus</taxon>
    </lineage>
</organism>
<sequence length="244" mass="27235">MDQLAKLKELEKRYRDLLARWPAHSVKPEMVIEKEELEEEIAELKKAIGEKEAGHVFNPTNRQKLKSEMRKKLLPPDETVAKFPITPGDIILDYGAGIGYFALPLAKKTGNAGMVYAVDISPENLVDLEEDAAKEGLTNIKTALVSGDGTLPLDFPEFDVIFLATVLHELSDKEAVLKKLIQKLKKQGKLIIIDWEKKDMAYGPPIHHRISVEEGLFYLEKAGLTPSAKISVSEAHWGIIGIKD</sequence>
<dbReference type="CDD" id="cd02440">
    <property type="entry name" value="AdoMet_MTases"/>
    <property type="match status" value="1"/>
</dbReference>
<dbReference type="InterPro" id="IPR029063">
    <property type="entry name" value="SAM-dependent_MTases_sf"/>
</dbReference>
<reference evidence="4" key="1">
    <citation type="submission" date="2016-12" db="EMBL/GenBank/DDBJ databases">
        <title>Draft Genome Sequences od Carboxydothermus pertinax and islandicus, Hydrogenogenic Carboxydotrophic Bacteria.</title>
        <authorList>
            <person name="Fukuyama Y."/>
            <person name="Ohmae K."/>
            <person name="Yoneda Y."/>
            <person name="Yoshida T."/>
            <person name="Sako Y."/>
        </authorList>
    </citation>
    <scope>NUCLEOTIDE SEQUENCE [LARGE SCALE GENOMIC DNA]</scope>
    <source>
        <strain evidence="4">Ug1</strain>
    </source>
</reference>